<dbReference type="OrthoDB" id="1747031at2759"/>
<dbReference type="PANTHER" id="PTHR45760:SF2">
    <property type="entry name" value="FI19922P1-RELATED"/>
    <property type="match status" value="1"/>
</dbReference>
<dbReference type="EMBL" id="KZ988596">
    <property type="protein sequence ID" value="RKP11889.1"/>
    <property type="molecule type" value="Genomic_DNA"/>
</dbReference>
<evidence type="ECO:0000256" key="11">
    <source>
        <dbReference type="RuleBase" id="RU000488"/>
    </source>
</evidence>
<dbReference type="InterPro" id="IPR045315">
    <property type="entry name" value="Mtm1-like"/>
</dbReference>
<dbReference type="AlphaFoldDB" id="A0A4V1IXQ6"/>
<dbReference type="PROSITE" id="PS50920">
    <property type="entry name" value="SOLCAR"/>
    <property type="match status" value="2"/>
</dbReference>
<gene>
    <name evidence="12" type="ORF">BJ684DRAFT_12278</name>
</gene>
<evidence type="ECO:0000256" key="7">
    <source>
        <dbReference type="ARBA" id="ARBA00022989"/>
    </source>
</evidence>
<comment type="subcellular location">
    <subcellularLocation>
        <location evidence="1">Mitochondrion inner membrane</location>
        <topology evidence="1">Multi-pass membrane protein</topology>
    </subcellularLocation>
</comment>
<reference evidence="13" key="1">
    <citation type="journal article" date="2018" name="Nat. Microbiol.">
        <title>Leveraging single-cell genomics to expand the fungal tree of life.</title>
        <authorList>
            <person name="Ahrendt S.R."/>
            <person name="Quandt C.A."/>
            <person name="Ciobanu D."/>
            <person name="Clum A."/>
            <person name="Salamov A."/>
            <person name="Andreopoulos B."/>
            <person name="Cheng J.F."/>
            <person name="Woyke T."/>
            <person name="Pelin A."/>
            <person name="Henrissat B."/>
            <person name="Reynolds N.K."/>
            <person name="Benny G.L."/>
            <person name="Smith M.E."/>
            <person name="James T.Y."/>
            <person name="Grigoriev I.V."/>
        </authorList>
    </citation>
    <scope>NUCLEOTIDE SEQUENCE [LARGE SCALE GENOMIC DNA]</scope>
</reference>
<accession>A0A4V1IXQ6</accession>
<dbReference type="InterPro" id="IPR002067">
    <property type="entry name" value="MCP"/>
</dbReference>
<dbReference type="Proteomes" id="UP000267251">
    <property type="component" value="Unassembled WGS sequence"/>
</dbReference>
<evidence type="ECO:0000256" key="1">
    <source>
        <dbReference type="ARBA" id="ARBA00004448"/>
    </source>
</evidence>
<dbReference type="SUPFAM" id="SSF103506">
    <property type="entry name" value="Mitochondrial carrier"/>
    <property type="match status" value="1"/>
</dbReference>
<comment type="similarity">
    <text evidence="2 11">Belongs to the mitochondrial carrier (TC 2.A.29) family.</text>
</comment>
<evidence type="ECO:0000256" key="5">
    <source>
        <dbReference type="ARBA" id="ARBA00022737"/>
    </source>
</evidence>
<keyword evidence="9 10" id="KW-0472">Membrane</keyword>
<evidence type="ECO:0000256" key="8">
    <source>
        <dbReference type="ARBA" id="ARBA00023128"/>
    </source>
</evidence>
<organism evidence="12 13">
    <name type="scientific">Piptocephalis cylindrospora</name>
    <dbReference type="NCBI Taxonomy" id="1907219"/>
    <lineage>
        <taxon>Eukaryota</taxon>
        <taxon>Fungi</taxon>
        <taxon>Fungi incertae sedis</taxon>
        <taxon>Zoopagomycota</taxon>
        <taxon>Zoopagomycotina</taxon>
        <taxon>Zoopagomycetes</taxon>
        <taxon>Zoopagales</taxon>
        <taxon>Piptocephalidaceae</taxon>
        <taxon>Piptocephalis</taxon>
    </lineage>
</organism>
<sequence length="215" mass="23019">MSIPSTAIYFVGYEHLRSSLSSLIPEIPSSASALLAGGMARAASSTCIAPLELVRTRMQAVTASSSKAHPNPLAVLRNEILRDGLRVCWRGLGPTLWRDVPFSAIYWVGVEETRSLLLSSSSHDPASPPPLSVSFIAGALSGMVAATLTTPFDVAKTRLQVSTSRPTMVQVLRTIWHEEGLRGWMRGLGPRVVKVAPACAIMIGSYETGKNLFAS</sequence>
<protein>
    <submittedName>
        <fullName evidence="12">Mitochondrial carrier domain-containing protein</fullName>
    </submittedName>
</protein>
<name>A0A4V1IXQ6_9FUNG</name>
<dbReference type="GO" id="GO:1990542">
    <property type="term" value="P:mitochondrial transmembrane transport"/>
    <property type="evidence" value="ECO:0007669"/>
    <property type="project" value="InterPro"/>
</dbReference>
<keyword evidence="13" id="KW-1185">Reference proteome</keyword>
<evidence type="ECO:0000256" key="9">
    <source>
        <dbReference type="ARBA" id="ARBA00023136"/>
    </source>
</evidence>
<dbReference type="InterPro" id="IPR023395">
    <property type="entry name" value="MCP_dom_sf"/>
</dbReference>
<keyword evidence="5" id="KW-0677">Repeat</keyword>
<keyword evidence="3 11" id="KW-0813">Transport</keyword>
<evidence type="ECO:0000256" key="4">
    <source>
        <dbReference type="ARBA" id="ARBA00022692"/>
    </source>
</evidence>
<dbReference type="GO" id="GO:0005743">
    <property type="term" value="C:mitochondrial inner membrane"/>
    <property type="evidence" value="ECO:0007669"/>
    <property type="project" value="UniProtKB-SubCell"/>
</dbReference>
<dbReference type="PANTHER" id="PTHR45760">
    <property type="entry name" value="FI19922P1-RELATED"/>
    <property type="match status" value="1"/>
</dbReference>
<evidence type="ECO:0000256" key="2">
    <source>
        <dbReference type="ARBA" id="ARBA00006375"/>
    </source>
</evidence>
<dbReference type="PRINTS" id="PR00926">
    <property type="entry name" value="MITOCARRIER"/>
</dbReference>
<evidence type="ECO:0000313" key="13">
    <source>
        <dbReference type="Proteomes" id="UP000267251"/>
    </source>
</evidence>
<keyword evidence="8" id="KW-0496">Mitochondrion</keyword>
<evidence type="ECO:0000256" key="6">
    <source>
        <dbReference type="ARBA" id="ARBA00022792"/>
    </source>
</evidence>
<dbReference type="Pfam" id="PF00153">
    <property type="entry name" value="Mito_carr"/>
    <property type="match status" value="2"/>
</dbReference>
<evidence type="ECO:0000313" key="12">
    <source>
        <dbReference type="EMBL" id="RKP11889.1"/>
    </source>
</evidence>
<keyword evidence="7" id="KW-1133">Transmembrane helix</keyword>
<keyword evidence="6" id="KW-0999">Mitochondrion inner membrane</keyword>
<feature type="repeat" description="Solcar" evidence="10">
    <location>
        <begin position="28"/>
        <end position="116"/>
    </location>
</feature>
<feature type="repeat" description="Solcar" evidence="10">
    <location>
        <begin position="129"/>
        <end position="212"/>
    </location>
</feature>
<keyword evidence="4 10" id="KW-0812">Transmembrane</keyword>
<dbReference type="Gene3D" id="1.50.40.10">
    <property type="entry name" value="Mitochondrial carrier domain"/>
    <property type="match status" value="1"/>
</dbReference>
<evidence type="ECO:0000256" key="3">
    <source>
        <dbReference type="ARBA" id="ARBA00022448"/>
    </source>
</evidence>
<proteinExistence type="inferred from homology"/>
<dbReference type="InterPro" id="IPR018108">
    <property type="entry name" value="MCP_transmembrane"/>
</dbReference>
<evidence type="ECO:0000256" key="10">
    <source>
        <dbReference type="PROSITE-ProRule" id="PRU00282"/>
    </source>
</evidence>